<name>A0A0N4YWD2_NIPBR</name>
<keyword evidence="2" id="KW-1185">Reference proteome</keyword>
<evidence type="ECO:0000313" key="2">
    <source>
        <dbReference type="Proteomes" id="UP000271162"/>
    </source>
</evidence>
<protein>
    <submittedName>
        <fullName evidence="3">Transcriptional regulator</fullName>
    </submittedName>
</protein>
<reference evidence="1 2" key="2">
    <citation type="submission" date="2018-11" db="EMBL/GenBank/DDBJ databases">
        <authorList>
            <consortium name="Pathogen Informatics"/>
        </authorList>
    </citation>
    <scope>NUCLEOTIDE SEQUENCE [LARGE SCALE GENOMIC DNA]</scope>
</reference>
<proteinExistence type="predicted"/>
<dbReference type="Proteomes" id="UP000271162">
    <property type="component" value="Unassembled WGS sequence"/>
</dbReference>
<dbReference type="EMBL" id="UYSL01026516">
    <property type="protein sequence ID" value="VDL85549.1"/>
    <property type="molecule type" value="Genomic_DNA"/>
</dbReference>
<reference evidence="3" key="1">
    <citation type="submission" date="2017-02" db="UniProtKB">
        <authorList>
            <consortium name="WormBaseParasite"/>
        </authorList>
    </citation>
    <scope>IDENTIFICATION</scope>
</reference>
<dbReference type="WBParaSite" id="NBR_0002155401-mRNA-1">
    <property type="protein sequence ID" value="NBR_0002155401-mRNA-1"/>
    <property type="gene ID" value="NBR_0002155401"/>
</dbReference>
<organism evidence="3">
    <name type="scientific">Nippostrongylus brasiliensis</name>
    <name type="common">Rat hookworm</name>
    <dbReference type="NCBI Taxonomy" id="27835"/>
    <lineage>
        <taxon>Eukaryota</taxon>
        <taxon>Metazoa</taxon>
        <taxon>Ecdysozoa</taxon>
        <taxon>Nematoda</taxon>
        <taxon>Chromadorea</taxon>
        <taxon>Rhabditida</taxon>
        <taxon>Rhabditina</taxon>
        <taxon>Rhabditomorpha</taxon>
        <taxon>Strongyloidea</taxon>
        <taxon>Heligmosomidae</taxon>
        <taxon>Nippostrongylus</taxon>
    </lineage>
</organism>
<evidence type="ECO:0000313" key="1">
    <source>
        <dbReference type="EMBL" id="VDL85549.1"/>
    </source>
</evidence>
<sequence length="41" mass="4325">MIGDIIGVAGLEPLAKLRLATLILHPLPRHGVPSLLSESEP</sequence>
<evidence type="ECO:0000313" key="3">
    <source>
        <dbReference type="WBParaSite" id="NBR_0002155401-mRNA-1"/>
    </source>
</evidence>
<gene>
    <name evidence="1" type="ORF">NBR_LOCUS21555</name>
</gene>
<dbReference type="AlphaFoldDB" id="A0A0N4YWD2"/>
<accession>A0A0N4YWD2</accession>